<keyword evidence="2" id="KW-1185">Reference proteome</keyword>
<name>A0ABV7YL46_9ACTN</name>
<comment type="caution">
    <text evidence="1">The sequence shown here is derived from an EMBL/GenBank/DDBJ whole genome shotgun (WGS) entry which is preliminary data.</text>
</comment>
<proteinExistence type="predicted"/>
<dbReference type="RefSeq" id="WP_205121705.1">
    <property type="nucleotide sequence ID" value="NZ_JAFBCM010000001.1"/>
</dbReference>
<sequence length="222" mass="23821">MAAASNGNQEPLVFPIGHYVGANYPFAGAELESHLLRIGWEIYPLGGNDQLGIWALAHGLPGEHDTAPWTLQAVGGAARMGGIPDATRVLDELIGKDLVVEVTPGTAGALEFAKVVRTRSLLSGIGNTRDEPSRYGIGLPGAQAVVNVPLFTYELWRWGHTCDSLWHVSEIFAQAGRRVVPADPDQSDPERVLARCLRAAQTLIANGAIYLDEAREEFVSAS</sequence>
<reference evidence="2" key="1">
    <citation type="journal article" date="2019" name="Int. J. Syst. Evol. Microbiol.">
        <title>The Global Catalogue of Microorganisms (GCM) 10K type strain sequencing project: providing services to taxonomists for standard genome sequencing and annotation.</title>
        <authorList>
            <consortium name="The Broad Institute Genomics Platform"/>
            <consortium name="The Broad Institute Genome Sequencing Center for Infectious Disease"/>
            <person name="Wu L."/>
            <person name="Ma J."/>
        </authorList>
    </citation>
    <scope>NUCLEOTIDE SEQUENCE [LARGE SCALE GENOMIC DNA]</scope>
    <source>
        <strain evidence="2">CGMCC 4.7241</strain>
    </source>
</reference>
<protein>
    <submittedName>
        <fullName evidence="1">Uncharacterized protein</fullName>
    </submittedName>
</protein>
<dbReference type="EMBL" id="JBHRZH010000047">
    <property type="protein sequence ID" value="MFC3766070.1"/>
    <property type="molecule type" value="Genomic_DNA"/>
</dbReference>
<accession>A0ABV7YL46</accession>
<dbReference type="Proteomes" id="UP001595699">
    <property type="component" value="Unassembled WGS sequence"/>
</dbReference>
<evidence type="ECO:0000313" key="2">
    <source>
        <dbReference type="Proteomes" id="UP001595699"/>
    </source>
</evidence>
<gene>
    <name evidence="1" type="ORF">ACFOUW_34915</name>
</gene>
<organism evidence="1 2">
    <name type="scientific">Tenggerimyces flavus</name>
    <dbReference type="NCBI Taxonomy" id="1708749"/>
    <lineage>
        <taxon>Bacteria</taxon>
        <taxon>Bacillati</taxon>
        <taxon>Actinomycetota</taxon>
        <taxon>Actinomycetes</taxon>
        <taxon>Propionibacteriales</taxon>
        <taxon>Nocardioidaceae</taxon>
        <taxon>Tenggerimyces</taxon>
    </lineage>
</organism>
<evidence type="ECO:0000313" key="1">
    <source>
        <dbReference type="EMBL" id="MFC3766070.1"/>
    </source>
</evidence>